<comment type="caution">
    <text evidence="3">The sequence shown here is derived from an EMBL/GenBank/DDBJ whole genome shotgun (WGS) entry which is preliminary data.</text>
</comment>
<evidence type="ECO:0008006" key="5">
    <source>
        <dbReference type="Google" id="ProtNLM"/>
    </source>
</evidence>
<protein>
    <recommendedName>
        <fullName evidence="5">AraC family transcriptional regulator</fullName>
    </recommendedName>
</protein>
<evidence type="ECO:0000313" key="3">
    <source>
        <dbReference type="EMBL" id="ROQ21607.1"/>
    </source>
</evidence>
<sequence length="178" mass="19789">MSSHSFRPVRRLVGLCAALVLAVPLAWAQSDLEADLEQLKEDTLNLNRDLLILEEELLYPASSQIAVYLSVDLGEFFHLDGVRLQVDGDPVAAQLYTNAQREALYRGGVQRLYLGNLTSGEHEISAVFTGIGPDGRDYKRGADLVVEKGQEPLVLELKIVDSERKLQPVFAIEEWALQ</sequence>
<evidence type="ECO:0000313" key="4">
    <source>
        <dbReference type="Proteomes" id="UP000273643"/>
    </source>
</evidence>
<gene>
    <name evidence="3" type="ORF">EDC38_2233</name>
</gene>
<organism evidence="3 4">
    <name type="scientific">Marinimicrobium koreense</name>
    <dbReference type="NCBI Taxonomy" id="306545"/>
    <lineage>
        <taxon>Bacteria</taxon>
        <taxon>Pseudomonadati</taxon>
        <taxon>Pseudomonadota</taxon>
        <taxon>Gammaproteobacteria</taxon>
        <taxon>Cellvibrionales</taxon>
        <taxon>Cellvibrionaceae</taxon>
        <taxon>Marinimicrobium</taxon>
    </lineage>
</organism>
<feature type="signal peptide" evidence="2">
    <location>
        <begin position="1"/>
        <end position="28"/>
    </location>
</feature>
<evidence type="ECO:0000256" key="1">
    <source>
        <dbReference type="SAM" id="Coils"/>
    </source>
</evidence>
<dbReference type="OrthoDB" id="5395931at2"/>
<keyword evidence="2" id="KW-0732">Signal</keyword>
<reference evidence="3 4" key="1">
    <citation type="submission" date="2018-11" db="EMBL/GenBank/DDBJ databases">
        <title>Genomic Encyclopedia of Type Strains, Phase IV (KMG-IV): sequencing the most valuable type-strain genomes for metagenomic binning, comparative biology and taxonomic classification.</title>
        <authorList>
            <person name="Goeker M."/>
        </authorList>
    </citation>
    <scope>NUCLEOTIDE SEQUENCE [LARGE SCALE GENOMIC DNA]</scope>
    <source>
        <strain evidence="3 4">DSM 16974</strain>
    </source>
</reference>
<proteinExistence type="predicted"/>
<keyword evidence="1" id="KW-0175">Coiled coil</keyword>
<feature type="coiled-coil region" evidence="1">
    <location>
        <begin position="29"/>
        <end position="56"/>
    </location>
</feature>
<dbReference type="EMBL" id="RJUK01000001">
    <property type="protein sequence ID" value="ROQ21607.1"/>
    <property type="molecule type" value="Genomic_DNA"/>
</dbReference>
<dbReference type="AlphaFoldDB" id="A0A3N1P320"/>
<evidence type="ECO:0000256" key="2">
    <source>
        <dbReference type="SAM" id="SignalP"/>
    </source>
</evidence>
<keyword evidence="4" id="KW-1185">Reference proteome</keyword>
<dbReference type="Proteomes" id="UP000273643">
    <property type="component" value="Unassembled WGS sequence"/>
</dbReference>
<feature type="chain" id="PRO_5017944832" description="AraC family transcriptional regulator" evidence="2">
    <location>
        <begin position="29"/>
        <end position="178"/>
    </location>
</feature>
<name>A0A3N1P320_9GAMM</name>
<accession>A0A3N1P320</accession>
<dbReference type="RefSeq" id="WP_123638571.1">
    <property type="nucleotide sequence ID" value="NZ_JBHYFO010000016.1"/>
</dbReference>